<name>A0A9D5KA52_UNCW3</name>
<gene>
    <name evidence="1" type="ORF">GF359_06740</name>
</gene>
<comment type="caution">
    <text evidence="1">The sequence shown here is derived from an EMBL/GenBank/DDBJ whole genome shotgun (WGS) entry which is preliminary data.</text>
</comment>
<sequence length="407" mass="49159">MLTIFICLFTYVEPGDTNIYAGMNSYIAQFSRYWETVYETSPSGFRTSQGCVDFIGWYMLYNAKTEADFNKTFSMRYRFHMLRHYDDTITQHRFEPTMRVVPNIYAHVVMVPFYHKTHNETGIGLSWRRGCTDWLGVYALVQRYDHNFSLMFINEGPDRTPYEKLPVKFEVDGRGETDWLRARFHGEFGTRSHQYLDWPDSAQYIWDRYKDSTGLWGRIEVQPVKGLWTGGRFMWERDRWLTTWRQWQDSVTYDSLYEYWVEPFVSYNPTERLMFEIAYRFWDVSRRMDTVDYYSDFDVFSSLICWQPVDWFVFEGGYQRSVRTRYNNDTTIREPWKGEPGQPQSRLIFDFEFRLKSGMMFSIKEGLEMDNFPRRLFRSPHNHTYVLLYMPLAVLKPETEKESIKVR</sequence>
<organism evidence="1 2">
    <name type="scientific">candidate division WOR-3 bacterium</name>
    <dbReference type="NCBI Taxonomy" id="2052148"/>
    <lineage>
        <taxon>Bacteria</taxon>
        <taxon>Bacteria division WOR-3</taxon>
    </lineage>
</organism>
<reference evidence="1" key="1">
    <citation type="submission" date="2019-11" db="EMBL/GenBank/DDBJ databases">
        <title>Microbial mats filling the niche in hypersaline microbial mats.</title>
        <authorList>
            <person name="Wong H.L."/>
            <person name="Macleod F.I."/>
            <person name="White R.A. III"/>
            <person name="Burns B.P."/>
        </authorList>
    </citation>
    <scope>NUCLEOTIDE SEQUENCE</scope>
    <source>
        <strain evidence="1">Bin_327</strain>
    </source>
</reference>
<dbReference type="AlphaFoldDB" id="A0A9D5KA52"/>
<evidence type="ECO:0000313" key="2">
    <source>
        <dbReference type="Proteomes" id="UP000630660"/>
    </source>
</evidence>
<dbReference type="EMBL" id="WJKJ01000227">
    <property type="protein sequence ID" value="MBD3364895.1"/>
    <property type="molecule type" value="Genomic_DNA"/>
</dbReference>
<evidence type="ECO:0000313" key="1">
    <source>
        <dbReference type="EMBL" id="MBD3364895.1"/>
    </source>
</evidence>
<dbReference type="Proteomes" id="UP000630660">
    <property type="component" value="Unassembled WGS sequence"/>
</dbReference>
<protein>
    <submittedName>
        <fullName evidence="1">Uncharacterized protein</fullName>
    </submittedName>
</protein>
<proteinExistence type="predicted"/>
<accession>A0A9D5KA52</accession>